<evidence type="ECO:0000313" key="6">
    <source>
        <dbReference type="EnsemblMetazoa" id="XP_022654653"/>
    </source>
</evidence>
<accession>A0A7M7JND4</accession>
<dbReference type="GO" id="GO:0004222">
    <property type="term" value="F:metalloendopeptidase activity"/>
    <property type="evidence" value="ECO:0007669"/>
    <property type="project" value="InterPro"/>
</dbReference>
<dbReference type="OMA" id="ENEWACL"/>
<feature type="binding site" evidence="2">
    <location>
        <position position="405"/>
    </location>
    <ligand>
        <name>Zn(2+)</name>
        <dbReference type="ChEBI" id="CHEBI:29105"/>
        <note>catalytic</note>
    </ligand>
</feature>
<evidence type="ECO:0000256" key="2">
    <source>
        <dbReference type="PROSITE-ProRule" id="PRU00276"/>
    </source>
</evidence>
<keyword evidence="1" id="KW-1015">Disulfide bond</keyword>
<feature type="transmembrane region" description="Helical" evidence="3">
    <location>
        <begin position="658"/>
        <end position="681"/>
    </location>
</feature>
<dbReference type="InParanoid" id="A0A7M7JND4"/>
<feature type="transmembrane region" description="Helical" evidence="3">
    <location>
        <begin position="7"/>
        <end position="24"/>
    </location>
</feature>
<evidence type="ECO:0000256" key="3">
    <source>
        <dbReference type="SAM" id="Phobius"/>
    </source>
</evidence>
<name>A0A7M7JND4_VARDE</name>
<dbReference type="Gene3D" id="4.10.70.10">
    <property type="entry name" value="Disintegrin domain"/>
    <property type="match status" value="1"/>
</dbReference>
<feature type="domain" description="Disintegrin" evidence="4">
    <location>
        <begin position="469"/>
        <end position="556"/>
    </location>
</feature>
<dbReference type="PROSITE" id="PS50214">
    <property type="entry name" value="DISINTEGRIN_2"/>
    <property type="match status" value="1"/>
</dbReference>
<keyword evidence="3" id="KW-0812">Transmembrane</keyword>
<reference evidence="6" key="1">
    <citation type="submission" date="2021-01" db="UniProtKB">
        <authorList>
            <consortium name="EnsemblMetazoa"/>
        </authorList>
    </citation>
    <scope>IDENTIFICATION</scope>
</reference>
<evidence type="ECO:0000313" key="7">
    <source>
        <dbReference type="Proteomes" id="UP000594260"/>
    </source>
</evidence>
<dbReference type="FunFam" id="4.10.70.10:FF:000003">
    <property type="entry name" value="Disintegrin and metalloproteinase domain-containing protein 17"/>
    <property type="match status" value="1"/>
</dbReference>
<dbReference type="InterPro" id="IPR036436">
    <property type="entry name" value="Disintegrin_dom_sf"/>
</dbReference>
<dbReference type="GeneID" id="111247675"/>
<dbReference type="InterPro" id="IPR024079">
    <property type="entry name" value="MetalloPept_cat_dom_sf"/>
</dbReference>
<dbReference type="PANTHER" id="PTHR45702:SF6">
    <property type="entry name" value="DISINTEGRIN AND METALLOPROTEINASE DOMAIN-CONTAINING PROTEIN 17"/>
    <property type="match status" value="1"/>
</dbReference>
<dbReference type="Pfam" id="PF00200">
    <property type="entry name" value="Disintegrin"/>
    <property type="match status" value="1"/>
</dbReference>
<dbReference type="GO" id="GO:0005886">
    <property type="term" value="C:plasma membrane"/>
    <property type="evidence" value="ECO:0007669"/>
    <property type="project" value="TreeGrafter"/>
</dbReference>
<keyword evidence="3" id="KW-0472">Membrane</keyword>
<evidence type="ECO:0000256" key="1">
    <source>
        <dbReference type="ARBA" id="ARBA00023157"/>
    </source>
</evidence>
<evidence type="ECO:0000259" key="5">
    <source>
        <dbReference type="PROSITE" id="PS50215"/>
    </source>
</evidence>
<feature type="binding site" evidence="2">
    <location>
        <position position="411"/>
    </location>
    <ligand>
        <name>Zn(2+)</name>
        <dbReference type="ChEBI" id="CHEBI:29105"/>
        <note>catalytic</note>
    </ligand>
</feature>
<feature type="binding site" evidence="2">
    <location>
        <position position="401"/>
    </location>
    <ligand>
        <name>Zn(2+)</name>
        <dbReference type="ChEBI" id="CHEBI:29105"/>
        <note>catalytic</note>
    </ligand>
</feature>
<dbReference type="SMART" id="SM00050">
    <property type="entry name" value="DISIN"/>
    <property type="match status" value="1"/>
</dbReference>
<dbReference type="GO" id="GO:0007219">
    <property type="term" value="P:Notch signaling pathway"/>
    <property type="evidence" value="ECO:0007669"/>
    <property type="project" value="TreeGrafter"/>
</dbReference>
<dbReference type="OrthoDB" id="6437438at2759"/>
<dbReference type="RefSeq" id="XP_022654653.1">
    <property type="nucleotide sequence ID" value="XM_022798918.1"/>
</dbReference>
<dbReference type="AlphaFoldDB" id="A0A7M7JND4"/>
<comment type="caution">
    <text evidence="2">Lacks conserved residue(s) required for the propagation of feature annotation.</text>
</comment>
<keyword evidence="3" id="KW-1133">Transmembrane helix</keyword>
<dbReference type="KEGG" id="vde:111247675"/>
<dbReference type="EnsemblMetazoa" id="XM_022798918">
    <property type="protein sequence ID" value="XP_022654653"/>
    <property type="gene ID" value="LOC111247675"/>
</dbReference>
<dbReference type="InterPro" id="IPR001762">
    <property type="entry name" value="Disintegrin_dom"/>
</dbReference>
<dbReference type="SUPFAM" id="SSF55486">
    <property type="entry name" value="Metalloproteases ('zincins'), catalytic domain"/>
    <property type="match status" value="1"/>
</dbReference>
<keyword evidence="2" id="KW-0479">Metal-binding</keyword>
<proteinExistence type="predicted"/>
<organism evidence="6 7">
    <name type="scientific">Varroa destructor</name>
    <name type="common">Honeybee mite</name>
    <dbReference type="NCBI Taxonomy" id="109461"/>
    <lineage>
        <taxon>Eukaryota</taxon>
        <taxon>Metazoa</taxon>
        <taxon>Ecdysozoa</taxon>
        <taxon>Arthropoda</taxon>
        <taxon>Chelicerata</taxon>
        <taxon>Arachnida</taxon>
        <taxon>Acari</taxon>
        <taxon>Parasitiformes</taxon>
        <taxon>Mesostigmata</taxon>
        <taxon>Gamasina</taxon>
        <taxon>Dermanyssoidea</taxon>
        <taxon>Varroidae</taxon>
        <taxon>Varroa</taxon>
    </lineage>
</organism>
<dbReference type="Proteomes" id="UP000594260">
    <property type="component" value="Unplaced"/>
</dbReference>
<dbReference type="SUPFAM" id="SSF57552">
    <property type="entry name" value="Blood coagulation inhibitor (disintegrin)"/>
    <property type="match status" value="1"/>
</dbReference>
<protein>
    <submittedName>
        <fullName evidence="6">Uncharacterized protein</fullName>
    </submittedName>
</protein>
<evidence type="ECO:0000259" key="4">
    <source>
        <dbReference type="PROSITE" id="PS50214"/>
    </source>
</evidence>
<dbReference type="Gene3D" id="3.40.390.10">
    <property type="entry name" value="Collagenase (Catalytic Domain)"/>
    <property type="match status" value="1"/>
</dbReference>
<feature type="active site" evidence="2">
    <location>
        <position position="402"/>
    </location>
</feature>
<dbReference type="PROSITE" id="PS50215">
    <property type="entry name" value="ADAM_MEPRO"/>
    <property type="match status" value="1"/>
</dbReference>
<dbReference type="PANTHER" id="PTHR45702">
    <property type="entry name" value="ADAM10/ADAM17 METALLOPEPTIDASE FAMILY MEMBER"/>
    <property type="match status" value="1"/>
</dbReference>
<dbReference type="Pfam" id="PF13688">
    <property type="entry name" value="Reprolysin_5"/>
    <property type="match status" value="1"/>
</dbReference>
<dbReference type="GO" id="GO:0006509">
    <property type="term" value="P:membrane protein ectodomain proteolysis"/>
    <property type="evidence" value="ECO:0007669"/>
    <property type="project" value="TreeGrafter"/>
</dbReference>
<keyword evidence="7" id="KW-1185">Reference proteome</keyword>
<sequence length="735" mass="82767">MTINSPYVLHTVLCYMLIILQGYVTCLERELLSYDVLKNFTVRTGRSIDEQFVRANDDNNDDDDKQTVFISFESYGRLFTVKAHPARHLFSKDFRLYERGRNGIVREHKVNFNEMHKRYLEGKVLDEPNSRAVLYFDGEVLAGSIYLTDEVYTIEEAFLREIKSPLGRTFAASLHIIYKDSEINGMRNATSCTLAKDRLRRGGFYLMDEEHSVGKDFSPELNRCGIRLIADHTYFQIVGQGSIGKTIDKMVTQIQRVNVIFNETEFVDDDHNGYFNMGFLVQDVQVLTEPTPNSSGKIHFNMAGEISAEDLLQSFAEEEAQENEWACLAHLFTARNLDDGVLGRAFLGHTTAERGICARPVLANSTDGQRKVRIVQNVGLTTSIIMGSRLLSRVSDIALAHELAHGWGAEHDPDTTECLPPDARGGAYIMNAHSNTGRNNNNRLFSPCSIRQIMLVLKYKSKCFIKRLPSRCGNFIIDDGEECDVGPIKDNDPCCTRSCRLRDNVRCSDQNHSCCKNCQLAPEGTLCKSRLPNDCMDDSFCSGETERCPRQKPLPDNTTCSDRGTCSSGQCILYCQSIGLTSCACEGDLACYRCCRESLFDACNPVVPADRLPDGTMCKDGFCREGRCKKKVQDVVERLIGIIKKANPSWIKTILRAYSVPLIIVSLSMVWIPCAVCLHYYKKETYSFRSMPAARSSMIPSRGSMALLNSHRSSAYVGEMEYEPRPGRTFMFSDD</sequence>
<feature type="domain" description="Peptidase M12B" evidence="5">
    <location>
        <begin position="222"/>
        <end position="469"/>
    </location>
</feature>
<dbReference type="InterPro" id="IPR051489">
    <property type="entry name" value="ADAM_Metalloproteinase"/>
</dbReference>
<keyword evidence="2" id="KW-0862">Zinc</keyword>
<dbReference type="InterPro" id="IPR001590">
    <property type="entry name" value="Peptidase_M12B"/>
</dbReference>
<dbReference type="GO" id="GO:0046872">
    <property type="term" value="F:metal ion binding"/>
    <property type="evidence" value="ECO:0007669"/>
    <property type="project" value="UniProtKB-KW"/>
</dbReference>